<dbReference type="EMBL" id="BKAG01000011">
    <property type="protein sequence ID" value="GEP42717.1"/>
    <property type="molecule type" value="Genomic_DNA"/>
</dbReference>
<dbReference type="Proteomes" id="UP000321577">
    <property type="component" value="Unassembled WGS sequence"/>
</dbReference>
<dbReference type="RefSeq" id="WP_146850306.1">
    <property type="nucleotide sequence ID" value="NZ_BKAG01000011.1"/>
</dbReference>
<keyword evidence="3" id="KW-1185">Reference proteome</keyword>
<gene>
    <name evidence="2" type="ORF">BGE01nite_20080</name>
</gene>
<feature type="coiled-coil region" evidence="1">
    <location>
        <begin position="146"/>
        <end position="173"/>
    </location>
</feature>
<name>A0A512M7K5_9BACT</name>
<sequence length="183" mass="21103">MSNRTWHLIKASTNEEYGPLSQEALIQLASEAKISPMDKLSEDSRRTWRRAPMVKELQMDWLIQMPDQYLYGPTNVATIQEFLATGQVDGDVTVIDCTKGTESRLSEQAFFQASPHHIRSAHTTLVGAQWPELDKASNDHVLQQRVQVLERQLMEAQNIIHEYDRRYKLLRQQFVETAGHDPQ</sequence>
<comment type="caution">
    <text evidence="2">The sequence shown here is derived from an EMBL/GenBank/DDBJ whole genome shotgun (WGS) entry which is preliminary data.</text>
</comment>
<dbReference type="AlphaFoldDB" id="A0A512M7K5"/>
<accession>A0A512M7K5</accession>
<reference evidence="2 3" key="1">
    <citation type="submission" date="2019-07" db="EMBL/GenBank/DDBJ databases">
        <title>Whole genome shotgun sequence of Brevifollis gellanilyticus NBRC 108608.</title>
        <authorList>
            <person name="Hosoyama A."/>
            <person name="Uohara A."/>
            <person name="Ohji S."/>
            <person name="Ichikawa N."/>
        </authorList>
    </citation>
    <scope>NUCLEOTIDE SEQUENCE [LARGE SCALE GENOMIC DNA]</scope>
    <source>
        <strain evidence="2 3">NBRC 108608</strain>
    </source>
</reference>
<evidence type="ECO:0008006" key="4">
    <source>
        <dbReference type="Google" id="ProtNLM"/>
    </source>
</evidence>
<proteinExistence type="predicted"/>
<evidence type="ECO:0000256" key="1">
    <source>
        <dbReference type="SAM" id="Coils"/>
    </source>
</evidence>
<keyword evidence="1" id="KW-0175">Coiled coil</keyword>
<evidence type="ECO:0000313" key="3">
    <source>
        <dbReference type="Proteomes" id="UP000321577"/>
    </source>
</evidence>
<organism evidence="2 3">
    <name type="scientific">Brevifollis gellanilyticus</name>
    <dbReference type="NCBI Taxonomy" id="748831"/>
    <lineage>
        <taxon>Bacteria</taxon>
        <taxon>Pseudomonadati</taxon>
        <taxon>Verrucomicrobiota</taxon>
        <taxon>Verrucomicrobiia</taxon>
        <taxon>Verrucomicrobiales</taxon>
        <taxon>Verrucomicrobiaceae</taxon>
    </lineage>
</organism>
<dbReference type="OrthoDB" id="187621at2"/>
<protein>
    <recommendedName>
        <fullName evidence="4">GYF domain-containing protein</fullName>
    </recommendedName>
</protein>
<evidence type="ECO:0000313" key="2">
    <source>
        <dbReference type="EMBL" id="GEP42717.1"/>
    </source>
</evidence>